<dbReference type="Proteomes" id="UP000011016">
    <property type="component" value="Unassembled WGS sequence"/>
</dbReference>
<feature type="transmembrane region" description="Helical" evidence="1">
    <location>
        <begin position="391"/>
        <end position="408"/>
    </location>
</feature>
<accession>I7LCD6</accession>
<gene>
    <name evidence="2" type="primary">gltT1</name>
    <name evidence="2" type="ORF">BN46_1133</name>
</gene>
<comment type="caution">
    <text evidence="2">The sequence shown here is derived from an EMBL/GenBank/DDBJ whole genome shotgun (WGS) entry which is preliminary data.</text>
</comment>
<feature type="transmembrane region" description="Helical" evidence="1">
    <location>
        <begin position="102"/>
        <end position="120"/>
    </location>
</feature>
<dbReference type="GO" id="GO:0015813">
    <property type="term" value="P:L-glutamate transmembrane transport"/>
    <property type="evidence" value="ECO:0007669"/>
    <property type="project" value="InterPro"/>
</dbReference>
<dbReference type="PANTHER" id="PTHR36178">
    <property type="entry name" value="SLR0625 PROTEIN"/>
    <property type="match status" value="1"/>
</dbReference>
<feature type="transmembrane region" description="Helical" evidence="1">
    <location>
        <begin position="331"/>
        <end position="349"/>
    </location>
</feature>
<dbReference type="GO" id="GO:0015501">
    <property type="term" value="F:glutamate:sodium symporter activity"/>
    <property type="evidence" value="ECO:0007669"/>
    <property type="project" value="InterPro"/>
</dbReference>
<feature type="transmembrane region" description="Helical" evidence="1">
    <location>
        <begin position="132"/>
        <end position="154"/>
    </location>
</feature>
<keyword evidence="1" id="KW-0812">Transmembrane</keyword>
<dbReference type="EMBL" id="CAJZ01000160">
    <property type="protein sequence ID" value="CCI83859.1"/>
    <property type="molecule type" value="Genomic_DNA"/>
</dbReference>
<evidence type="ECO:0000313" key="2">
    <source>
        <dbReference type="EMBL" id="CCI83859.1"/>
    </source>
</evidence>
<feature type="transmembrane region" description="Helical" evidence="1">
    <location>
        <begin position="288"/>
        <end position="311"/>
    </location>
</feature>
<feature type="transmembrane region" description="Helical" evidence="1">
    <location>
        <begin position="356"/>
        <end position="379"/>
    </location>
</feature>
<feature type="transmembrane region" description="Helical" evidence="1">
    <location>
        <begin position="72"/>
        <end position="96"/>
    </location>
</feature>
<organism evidence="2 3">
    <name type="scientific">Corynebacterium otitidis ATCC 51513</name>
    <dbReference type="NCBI Taxonomy" id="883169"/>
    <lineage>
        <taxon>Bacteria</taxon>
        <taxon>Bacillati</taxon>
        <taxon>Actinomycetota</taxon>
        <taxon>Actinomycetes</taxon>
        <taxon>Mycobacteriales</taxon>
        <taxon>Corynebacteriaceae</taxon>
        <taxon>Corynebacterium</taxon>
    </lineage>
</organism>
<feature type="transmembrane region" description="Helical" evidence="1">
    <location>
        <begin position="450"/>
        <end position="468"/>
    </location>
</feature>
<evidence type="ECO:0000313" key="3">
    <source>
        <dbReference type="Proteomes" id="UP000011016"/>
    </source>
</evidence>
<dbReference type="GO" id="GO:0016020">
    <property type="term" value="C:membrane"/>
    <property type="evidence" value="ECO:0007669"/>
    <property type="project" value="InterPro"/>
</dbReference>
<protein>
    <submittedName>
        <fullName evidence="2">Glutamate:Na+ symporter, ESS family</fullName>
    </submittedName>
</protein>
<feature type="transmembrane region" description="Helical" evidence="1">
    <location>
        <begin position="263"/>
        <end position="281"/>
    </location>
</feature>
<feature type="transmembrane region" description="Helical" evidence="1">
    <location>
        <begin position="166"/>
        <end position="186"/>
    </location>
</feature>
<proteinExistence type="predicted"/>
<feature type="transmembrane region" description="Helical" evidence="1">
    <location>
        <begin position="198"/>
        <end position="221"/>
    </location>
</feature>
<feature type="transmembrane region" description="Helical" evidence="1">
    <location>
        <begin position="39"/>
        <end position="60"/>
    </location>
</feature>
<keyword evidence="1" id="KW-1133">Transmembrane helix</keyword>
<feature type="transmembrane region" description="Helical" evidence="1">
    <location>
        <begin position="420"/>
        <end position="444"/>
    </location>
</feature>
<dbReference type="PANTHER" id="PTHR36178:SF1">
    <property type="entry name" value="SODIUM_GLUTAMATE SYMPORTER"/>
    <property type="match status" value="1"/>
</dbReference>
<reference evidence="2 3" key="1">
    <citation type="journal article" date="2012" name="J. Bacteriol.">
        <title>Draft Genome Sequence of Turicella otitidis ATCC 51513, Isolated from Middle Ear Fluid from a Child with Otitis Media.</title>
        <authorList>
            <person name="Brinkrolf K."/>
            <person name="Schneider J."/>
            <person name="Knecht M."/>
            <person name="Ruckert C."/>
            <person name="Tauch A."/>
        </authorList>
    </citation>
    <scope>NUCLEOTIDE SEQUENCE [LARGE SCALE GENOMIC DNA]</scope>
    <source>
        <strain evidence="2 3">ATCC 51513</strain>
    </source>
</reference>
<sequence length="486" mass="50918">MQRPGRRLAAVLPLAGAPRGGRCRLVNDRGKDVGLVEYTPFSLLLDVGMISLLMAVGVLLRRWVPLFQKLLIPSPIVAGLLGLALGPEGLGLLGFSEKTGDYTTILIAVVFAAMPFTMVFDRQVRAGARTMWSFSTGMFMAQWGIFILLGAWLFAPVFGTEDWFGMMLPTGFVGGFGTAAAVGGALDETGAVGASSLGFASATVGTFAAIIGGLIFANWGFRTGRVATMPATLPKEMTTGIIDRLDERPSIGRATTNPSSVEALGLHAGLLAVVVTGAYLLNEGIKSLFPAVSIPLFALSFVVGIVVMLLLRVTGAERVIDRDTVGAISGGSTDFLIAFGIASIAPAAIADYWLPLLVLFALGIAFCTVFFFLASPVYFGAGWLERGIFGWGWATAAVATGIALLKIVDPKLKSGTLSEYGVAYIGFAPFEIGMTILAPIGVIAGATLPLGLAATVVAALILAAPFVFRWLPGRRRESAPAAARKH</sequence>
<name>I7LCD6_9CORY</name>
<dbReference type="InterPro" id="IPR004445">
    <property type="entry name" value="GltS"/>
</dbReference>
<keyword evidence="1" id="KW-0472">Membrane</keyword>
<evidence type="ECO:0000256" key="1">
    <source>
        <dbReference type="SAM" id="Phobius"/>
    </source>
</evidence>
<dbReference type="AlphaFoldDB" id="I7LCD6"/>